<sequence length="350" mass="39719">MQTSIYQQYLQAKIAHPRKYARDLADLLGISEAELTHARVGHDATRLRGDAKSWLTALEQVGNTKSITRNDYAVHEHVGYYRNQQLDGHAGLILNPRELDLRLFLHQWASAFSLVETTPRGERQSIQFFDHQGDAILKVYATDATELPAWRQFVEQFAGDENPALAIRPSATDMAAASSVEHNPELEADWRAMTDIHQFFILLKRYNLTRQQAFRAVSDDLAYQVDNSALAQMLFAAQDAQNEIMVFVGNRGCVQIFTGKIERVERMDQHAEWINVFNHDFTLHLIENAIAESWVTRKPTADGIVTSLELYAADGTQIAQLFGQRTEGTPEQQQWREQISALKPLKELAA</sequence>
<protein>
    <submittedName>
        <fullName evidence="2">Hemin transport protein HmuS</fullName>
    </submittedName>
</protein>
<accession>A0A0G4JZH1</accession>
<dbReference type="STRING" id="1109412.BN1221_03757c"/>
<gene>
    <name evidence="2" type="ORF">BN1221_03757c</name>
</gene>
<dbReference type="AlphaFoldDB" id="A0A0G4JZH1"/>
<dbReference type="CDD" id="cd16831">
    <property type="entry name" value="HemS-like_C"/>
    <property type="match status" value="1"/>
</dbReference>
<dbReference type="Gene3D" id="3.40.1570.10">
    <property type="entry name" value="HemS/ChuS/ChuX like domains"/>
    <property type="match status" value="2"/>
</dbReference>
<evidence type="ECO:0000313" key="3">
    <source>
        <dbReference type="Proteomes" id="UP000044377"/>
    </source>
</evidence>
<reference evidence="3" key="1">
    <citation type="submission" date="2015-01" db="EMBL/GenBank/DDBJ databases">
        <authorList>
            <person name="Paterson Steve"/>
        </authorList>
    </citation>
    <scope>NUCLEOTIDE SEQUENCE [LARGE SCALE GENOMIC DNA]</scope>
    <source>
        <strain evidence="3">OBR1</strain>
    </source>
</reference>
<feature type="domain" description="Haemin-degrading HemS/ChuX" evidence="1">
    <location>
        <begin position="208"/>
        <end position="342"/>
    </location>
</feature>
<proteinExistence type="predicted"/>
<dbReference type="CDD" id="cd16830">
    <property type="entry name" value="HemS-like_N"/>
    <property type="match status" value="1"/>
</dbReference>
<dbReference type="EMBL" id="CGIG01000001">
    <property type="protein sequence ID" value="CPR19434.1"/>
    <property type="molecule type" value="Genomic_DNA"/>
</dbReference>
<dbReference type="GO" id="GO:0006826">
    <property type="term" value="P:iron ion transport"/>
    <property type="evidence" value="ECO:0007669"/>
    <property type="project" value="InterPro"/>
</dbReference>
<name>A0A0G4JZH1_9GAMM</name>
<dbReference type="Proteomes" id="UP000044377">
    <property type="component" value="Unassembled WGS sequence"/>
</dbReference>
<dbReference type="InterPro" id="IPR007845">
    <property type="entry name" value="HemS/ChuX_dom"/>
</dbReference>
<dbReference type="SUPFAM" id="SSF144064">
    <property type="entry name" value="Heme iron utilization protein-like"/>
    <property type="match status" value="1"/>
</dbReference>
<keyword evidence="3" id="KW-1185">Reference proteome</keyword>
<dbReference type="RefSeq" id="WP_048638572.1">
    <property type="nucleotide sequence ID" value="NZ_CGIG01000001.1"/>
</dbReference>
<organism evidence="2 3">
    <name type="scientific">Brenneria goodwinii</name>
    <dbReference type="NCBI Taxonomy" id="1109412"/>
    <lineage>
        <taxon>Bacteria</taxon>
        <taxon>Pseudomonadati</taxon>
        <taxon>Pseudomonadota</taxon>
        <taxon>Gammaproteobacteria</taxon>
        <taxon>Enterobacterales</taxon>
        <taxon>Pectobacteriaceae</taxon>
        <taxon>Brenneria</taxon>
    </lineage>
</organism>
<evidence type="ECO:0000259" key="1">
    <source>
        <dbReference type="Pfam" id="PF05171"/>
    </source>
</evidence>
<feature type="domain" description="Haemin-degrading HemS/ChuX" evidence="1">
    <location>
        <begin position="29"/>
        <end position="157"/>
    </location>
</feature>
<dbReference type="Pfam" id="PF05171">
    <property type="entry name" value="HemS"/>
    <property type="match status" value="2"/>
</dbReference>
<evidence type="ECO:0000313" key="2">
    <source>
        <dbReference type="EMBL" id="CPR19434.1"/>
    </source>
</evidence>
<dbReference type="OrthoDB" id="316630at2"/>
<dbReference type="InterPro" id="IPR053733">
    <property type="entry name" value="Heme_Transport_Util_sf"/>
</dbReference>